<sequence length="419" mass="48210">MRINDKRIKDIQNHSVRFDTYEDLSEIIEVAGEADYVLLGEATHGTSEFYKIRAEITKKLIVEKDFSFVAIEGDWPSCFTVNEYVKGYRDGEVKEAFSHFNRWPTWMWANEEVLDFINWLKQHNERTHSQVGFYGIDVYSLWESMDEIIFQLEKVSPSLVEPAKKAFECFEPFNRKAEDYAVSAAFYGEGCTEEVLNVLVTLQQNKFKYDGSNEQGLNIDINSLVMLNAERYYRAMAKRGPDDWNIRDGHMVTALEKIIATHPKKAKCVVWEHNTHLGDARATDMAEEGLVNVGQLLREKHGNSVYSVGFGTHRGTVIAAREWGGTVEVLPVPNARMGSWEYLLHEAGPFNKYFLFDDHNRELFNDVIGHRAIGVVYNPEVEHLGNYVPTRVSDRYDCFIHVDETRALTPLFTKQAVKI</sequence>
<comment type="caution">
    <text evidence="1">The sequence shown here is derived from an EMBL/GenBank/DDBJ whole genome shotgun (WGS) entry which is preliminary data.</text>
</comment>
<protein>
    <submittedName>
        <fullName evidence="1">Erythromycin esterase family protein</fullName>
    </submittedName>
</protein>
<accession>A0ABV6KSU5</accession>
<evidence type="ECO:0000313" key="1">
    <source>
        <dbReference type="EMBL" id="MFC0476075.1"/>
    </source>
</evidence>
<keyword evidence="2" id="KW-1185">Reference proteome</keyword>
<dbReference type="Gene3D" id="3.30.1870.10">
    <property type="entry name" value="EreA-like, domain 2"/>
    <property type="match status" value="1"/>
</dbReference>
<name>A0ABV6KSU5_9BACI</name>
<organism evidence="1 2">
    <name type="scientific">Robertmurraya beringensis</name>
    <dbReference type="NCBI Taxonomy" id="641660"/>
    <lineage>
        <taxon>Bacteria</taxon>
        <taxon>Bacillati</taxon>
        <taxon>Bacillota</taxon>
        <taxon>Bacilli</taxon>
        <taxon>Bacillales</taxon>
        <taxon>Bacillaceae</taxon>
        <taxon>Robertmurraya</taxon>
    </lineage>
</organism>
<dbReference type="EMBL" id="JBHLUU010000087">
    <property type="protein sequence ID" value="MFC0476075.1"/>
    <property type="molecule type" value="Genomic_DNA"/>
</dbReference>
<dbReference type="Gene3D" id="3.40.1660.10">
    <property type="entry name" value="EreA-like (biosynthetic domain)"/>
    <property type="match status" value="1"/>
</dbReference>
<dbReference type="Pfam" id="PF05139">
    <property type="entry name" value="Erythro_esteras"/>
    <property type="match status" value="1"/>
</dbReference>
<dbReference type="InterPro" id="IPR007815">
    <property type="entry name" value="Emycin_Estase"/>
</dbReference>
<dbReference type="SUPFAM" id="SSF159501">
    <property type="entry name" value="EreA/ChaN-like"/>
    <property type="match status" value="1"/>
</dbReference>
<dbReference type="InterPro" id="IPR014622">
    <property type="entry name" value="UCP036794_erythomycin"/>
</dbReference>
<proteinExistence type="predicted"/>
<gene>
    <name evidence="1" type="ORF">ACFFHF_12600</name>
</gene>
<dbReference type="PIRSF" id="PIRSF036794">
    <property type="entry name" value="UCP_erythr_ester"/>
    <property type="match status" value="1"/>
</dbReference>
<dbReference type="RefSeq" id="WP_377058298.1">
    <property type="nucleotide sequence ID" value="NZ_JBHLUU010000087.1"/>
</dbReference>
<dbReference type="PANTHER" id="PTHR31299:SF0">
    <property type="entry name" value="ESTERASE, PUTATIVE (AFU_ORTHOLOGUE AFUA_1G05850)-RELATED"/>
    <property type="match status" value="1"/>
</dbReference>
<dbReference type="InterPro" id="IPR052036">
    <property type="entry name" value="Hydrolase/PRTase-associated"/>
</dbReference>
<evidence type="ECO:0000313" key="2">
    <source>
        <dbReference type="Proteomes" id="UP001589738"/>
    </source>
</evidence>
<reference evidence="1 2" key="1">
    <citation type="submission" date="2024-09" db="EMBL/GenBank/DDBJ databases">
        <authorList>
            <person name="Sun Q."/>
            <person name="Mori K."/>
        </authorList>
    </citation>
    <scope>NUCLEOTIDE SEQUENCE [LARGE SCALE GENOMIC DNA]</scope>
    <source>
        <strain evidence="1 2">CGMCC 1.9126</strain>
    </source>
</reference>
<dbReference type="PANTHER" id="PTHR31299">
    <property type="entry name" value="ESTERASE, PUTATIVE (AFU_ORTHOLOGUE AFUA_1G05850)-RELATED"/>
    <property type="match status" value="1"/>
</dbReference>
<dbReference type="Proteomes" id="UP001589738">
    <property type="component" value="Unassembled WGS sequence"/>
</dbReference>
<dbReference type="CDD" id="cd14728">
    <property type="entry name" value="Ere-like"/>
    <property type="match status" value="1"/>
</dbReference>